<feature type="region of interest" description="Disordered" evidence="1">
    <location>
        <begin position="87"/>
        <end position="155"/>
    </location>
</feature>
<dbReference type="Proteomes" id="UP001605036">
    <property type="component" value="Unassembled WGS sequence"/>
</dbReference>
<feature type="region of interest" description="Disordered" evidence="1">
    <location>
        <begin position="282"/>
        <end position="323"/>
    </location>
</feature>
<feature type="compositionally biased region" description="Basic and acidic residues" evidence="1">
    <location>
        <begin position="305"/>
        <end position="316"/>
    </location>
</feature>
<organism evidence="2 3">
    <name type="scientific">Riccia fluitans</name>
    <dbReference type="NCBI Taxonomy" id="41844"/>
    <lineage>
        <taxon>Eukaryota</taxon>
        <taxon>Viridiplantae</taxon>
        <taxon>Streptophyta</taxon>
        <taxon>Embryophyta</taxon>
        <taxon>Marchantiophyta</taxon>
        <taxon>Marchantiopsida</taxon>
        <taxon>Marchantiidae</taxon>
        <taxon>Marchantiales</taxon>
        <taxon>Ricciaceae</taxon>
        <taxon>Riccia</taxon>
    </lineage>
</organism>
<dbReference type="PANTHER" id="PTHR48237:SF1">
    <property type="entry name" value="SPC97_SPC98 FAMILY OF SPINDLE POLE BODY (SBP) COMPONENT"/>
    <property type="match status" value="1"/>
</dbReference>
<proteinExistence type="predicted"/>
<evidence type="ECO:0000256" key="1">
    <source>
        <dbReference type="SAM" id="MobiDB-lite"/>
    </source>
</evidence>
<protein>
    <submittedName>
        <fullName evidence="2">Uncharacterized protein</fullName>
    </submittedName>
</protein>
<keyword evidence="3" id="KW-1185">Reference proteome</keyword>
<evidence type="ECO:0000313" key="2">
    <source>
        <dbReference type="EMBL" id="KAL2641355.1"/>
    </source>
</evidence>
<dbReference type="EMBL" id="JBHFFA010000002">
    <property type="protein sequence ID" value="KAL2641355.1"/>
    <property type="molecule type" value="Genomic_DNA"/>
</dbReference>
<gene>
    <name evidence="2" type="ORF">R1flu_008942</name>
</gene>
<name>A0ABD1Z0N3_9MARC</name>
<reference evidence="2 3" key="1">
    <citation type="submission" date="2024-09" db="EMBL/GenBank/DDBJ databases">
        <title>Chromosome-scale assembly of Riccia fluitans.</title>
        <authorList>
            <person name="Paukszto L."/>
            <person name="Sawicki J."/>
            <person name="Karawczyk K."/>
            <person name="Piernik-Szablinska J."/>
            <person name="Szczecinska M."/>
            <person name="Mazdziarz M."/>
        </authorList>
    </citation>
    <scope>NUCLEOTIDE SEQUENCE [LARGE SCALE GENOMIC DNA]</scope>
    <source>
        <strain evidence="2">Rf_01</strain>
        <tissue evidence="2">Aerial parts of the thallus</tissue>
    </source>
</reference>
<feature type="compositionally biased region" description="Basic and acidic residues" evidence="1">
    <location>
        <begin position="98"/>
        <end position="113"/>
    </location>
</feature>
<accession>A0ABD1Z0N3</accession>
<evidence type="ECO:0000313" key="3">
    <source>
        <dbReference type="Proteomes" id="UP001605036"/>
    </source>
</evidence>
<feature type="region of interest" description="Disordered" evidence="1">
    <location>
        <begin position="174"/>
        <end position="204"/>
    </location>
</feature>
<dbReference type="PANTHER" id="PTHR48237">
    <property type="entry name" value="GAMMA-TUBULIN COMPLEX COMPONENT"/>
    <property type="match status" value="1"/>
</dbReference>
<comment type="caution">
    <text evidence="2">The sequence shown here is derived from an EMBL/GenBank/DDBJ whole genome shotgun (WGS) entry which is preliminary data.</text>
</comment>
<dbReference type="AlphaFoldDB" id="A0ABD1Z0N3"/>
<sequence>MVFRAEKWSSSGGSIDRIEGGLYSEFGHCNPNFGRRRLFLQSSRCRILVKGLIPGEAGYDDEKDEEEEKNEVISVKRRIRKGKEKVEEALQAENSGDSSDHYEQVASDGDYRPNGDNAAQGDEVPEEGTSQSAQRRSKKRKRVLDNVDGELETSRRCGKSSFYRNHVNFQVHDLDESNDNANAKETKSPIKKQRRARKEKEAYRLHDESEDAQWARSLRGPHLRLMQALKDLGTERVNTIKEESLYNCLTPAALRVIGIILEEHVKEQLSLLGCETAGDVEEEVQKGDFSSAEEEGTAGNGRSVDAADHMETDMKGFRKSSKS</sequence>